<protein>
    <submittedName>
        <fullName evidence="1">Uncharacterized protein</fullName>
    </submittedName>
</protein>
<gene>
    <name evidence="1" type="ORF">HPB49_019249</name>
</gene>
<reference evidence="1" key="1">
    <citation type="submission" date="2020-05" db="EMBL/GenBank/DDBJ databases">
        <title>Large-scale comparative analyses of tick genomes elucidate their genetic diversity and vector capacities.</title>
        <authorList>
            <person name="Jia N."/>
            <person name="Wang J."/>
            <person name="Shi W."/>
            <person name="Du L."/>
            <person name="Sun Y."/>
            <person name="Zhan W."/>
            <person name="Jiang J."/>
            <person name="Wang Q."/>
            <person name="Zhang B."/>
            <person name="Ji P."/>
            <person name="Sakyi L.B."/>
            <person name="Cui X."/>
            <person name="Yuan T."/>
            <person name="Jiang B."/>
            <person name="Yang W."/>
            <person name="Lam T.T.-Y."/>
            <person name="Chang Q."/>
            <person name="Ding S."/>
            <person name="Wang X."/>
            <person name="Zhu J."/>
            <person name="Ruan X."/>
            <person name="Zhao L."/>
            <person name="Wei J."/>
            <person name="Que T."/>
            <person name="Du C."/>
            <person name="Cheng J."/>
            <person name="Dai P."/>
            <person name="Han X."/>
            <person name="Huang E."/>
            <person name="Gao Y."/>
            <person name="Liu J."/>
            <person name="Shao H."/>
            <person name="Ye R."/>
            <person name="Li L."/>
            <person name="Wei W."/>
            <person name="Wang X."/>
            <person name="Wang C."/>
            <person name="Yang T."/>
            <person name="Huo Q."/>
            <person name="Li W."/>
            <person name="Guo W."/>
            <person name="Chen H."/>
            <person name="Zhou L."/>
            <person name="Ni X."/>
            <person name="Tian J."/>
            <person name="Zhou Y."/>
            <person name="Sheng Y."/>
            <person name="Liu T."/>
            <person name="Pan Y."/>
            <person name="Xia L."/>
            <person name="Li J."/>
            <person name="Zhao F."/>
            <person name="Cao W."/>
        </authorList>
    </citation>
    <scope>NUCLEOTIDE SEQUENCE</scope>
    <source>
        <strain evidence="1">Dsil-2018</strain>
    </source>
</reference>
<sequence length="307" mass="33665">MAESKKRSRLTQSKLNFSQPSQSPAKRGGSEKRGTGVSAEDLERLVNDTVYYLLISDQHKETIKKKDIQKHVLNNSGKAMRAVLASAKEKLQDVFGVELVELDDKQGSVILVRKVDLSEFSQFLQISDKVLARQGLITLVLALILMNHGIIHEASLWKMLKPYGLDPNSSNPVFGDVRKLICVELVKQAYIEQSVILGSDPPVNQYQWGVRAKKEFSKRSVLEIVCKLAKCSASVIVLATLLAATRTVALLGRVSSSREGPQALAPGRTVSRPGLSPGPNECWKRLLERTGSRLCVGWSCCAPGTGT</sequence>
<accession>A0ACB8DKL6</accession>
<keyword evidence="2" id="KW-1185">Reference proteome</keyword>
<dbReference type="Proteomes" id="UP000821865">
    <property type="component" value="Chromosome 11"/>
</dbReference>
<evidence type="ECO:0000313" key="2">
    <source>
        <dbReference type="Proteomes" id="UP000821865"/>
    </source>
</evidence>
<evidence type="ECO:0000313" key="1">
    <source>
        <dbReference type="EMBL" id="KAH7971129.1"/>
    </source>
</evidence>
<dbReference type="EMBL" id="CM023480">
    <property type="protein sequence ID" value="KAH7971129.1"/>
    <property type="molecule type" value="Genomic_DNA"/>
</dbReference>
<proteinExistence type="predicted"/>
<name>A0ACB8DKL6_DERSI</name>
<comment type="caution">
    <text evidence="1">The sequence shown here is derived from an EMBL/GenBank/DDBJ whole genome shotgun (WGS) entry which is preliminary data.</text>
</comment>
<organism evidence="1 2">
    <name type="scientific">Dermacentor silvarum</name>
    <name type="common">Tick</name>
    <dbReference type="NCBI Taxonomy" id="543639"/>
    <lineage>
        <taxon>Eukaryota</taxon>
        <taxon>Metazoa</taxon>
        <taxon>Ecdysozoa</taxon>
        <taxon>Arthropoda</taxon>
        <taxon>Chelicerata</taxon>
        <taxon>Arachnida</taxon>
        <taxon>Acari</taxon>
        <taxon>Parasitiformes</taxon>
        <taxon>Ixodida</taxon>
        <taxon>Ixodoidea</taxon>
        <taxon>Ixodidae</taxon>
        <taxon>Rhipicephalinae</taxon>
        <taxon>Dermacentor</taxon>
    </lineage>
</organism>